<dbReference type="EC" id="1.1.1.102" evidence="11"/>
<evidence type="ECO:0000256" key="10">
    <source>
        <dbReference type="ARBA" id="ARBA00023098"/>
    </source>
</evidence>
<evidence type="ECO:0000256" key="14">
    <source>
        <dbReference type="ARBA" id="ARBA00083783"/>
    </source>
</evidence>
<keyword evidence="6" id="KW-0256">Endoplasmic reticulum</keyword>
<dbReference type="Gene3D" id="3.40.50.720">
    <property type="entry name" value="NAD(P)-binding Rossmann-like Domain"/>
    <property type="match status" value="1"/>
</dbReference>
<gene>
    <name evidence="16" type="ORF">F2P56_027466</name>
</gene>
<dbReference type="GO" id="GO:0006666">
    <property type="term" value="P:3-keto-sphinganine metabolic process"/>
    <property type="evidence" value="ECO:0007669"/>
    <property type="project" value="InterPro"/>
</dbReference>
<comment type="similarity">
    <text evidence="4">Belongs to the short-chain dehydrogenases/reductases (SDR) family.</text>
</comment>
<evidence type="ECO:0000256" key="12">
    <source>
        <dbReference type="ARBA" id="ARBA00050489"/>
    </source>
</evidence>
<keyword evidence="15" id="KW-0472">Membrane</keyword>
<name>A0A833X1D3_JUGRE</name>
<comment type="catalytic activity">
    <reaction evidence="12">
        <text>sphinganine + NADP(+) = 3-oxosphinganine + NADPH + H(+)</text>
        <dbReference type="Rhea" id="RHEA:22640"/>
        <dbReference type="ChEBI" id="CHEBI:15378"/>
        <dbReference type="ChEBI" id="CHEBI:57783"/>
        <dbReference type="ChEBI" id="CHEBI:57817"/>
        <dbReference type="ChEBI" id="CHEBI:58299"/>
        <dbReference type="ChEBI" id="CHEBI:58349"/>
        <dbReference type="EC" id="1.1.1.102"/>
    </reaction>
</comment>
<evidence type="ECO:0000256" key="7">
    <source>
        <dbReference type="ARBA" id="ARBA00022857"/>
    </source>
</evidence>
<keyword evidence="15" id="KW-0812">Transmembrane</keyword>
<accession>A0A833X1D3</accession>
<keyword evidence="8" id="KW-0746">Sphingolipid metabolism</keyword>
<keyword evidence="15" id="KW-1133">Transmembrane helix</keyword>
<evidence type="ECO:0000256" key="2">
    <source>
        <dbReference type="ARBA" id="ARBA00004760"/>
    </source>
</evidence>
<evidence type="ECO:0000256" key="13">
    <source>
        <dbReference type="ARBA" id="ARBA00081952"/>
    </source>
</evidence>
<dbReference type="PANTHER" id="PTHR43550">
    <property type="entry name" value="3-KETODIHYDROSPHINGOSINE REDUCTASE"/>
    <property type="match status" value="1"/>
</dbReference>
<reference evidence="16" key="2">
    <citation type="submission" date="2020-03" db="EMBL/GenBank/DDBJ databases">
        <title>Walnut 2.0.</title>
        <authorList>
            <person name="Marrano A."/>
            <person name="Britton M."/>
            <person name="Zimin A.V."/>
            <person name="Zaini P.A."/>
            <person name="Workman R."/>
            <person name="Puiu D."/>
            <person name="Bianco L."/>
            <person name="Allen B.J."/>
            <person name="Troggio M."/>
            <person name="Leslie C.A."/>
            <person name="Timp W."/>
            <person name="Dendekar A."/>
            <person name="Salzberg S.L."/>
            <person name="Neale D.B."/>
        </authorList>
    </citation>
    <scope>NUCLEOTIDE SEQUENCE</scope>
    <source>
        <tissue evidence="16">Leaves</tissue>
    </source>
</reference>
<dbReference type="SUPFAM" id="SSF51735">
    <property type="entry name" value="NAD(P)-binding Rossmann-fold domains"/>
    <property type="match status" value="1"/>
</dbReference>
<feature type="transmembrane region" description="Helical" evidence="15">
    <location>
        <begin position="6"/>
        <end position="27"/>
    </location>
</feature>
<keyword evidence="7" id="KW-0521">NADP</keyword>
<dbReference type="CDD" id="cd08939">
    <property type="entry name" value="KDSR-like_SDR_c"/>
    <property type="match status" value="1"/>
</dbReference>
<dbReference type="GO" id="GO:0000166">
    <property type="term" value="F:nucleotide binding"/>
    <property type="evidence" value="ECO:0007669"/>
    <property type="project" value="UniProtKB-KW"/>
</dbReference>
<evidence type="ECO:0000256" key="1">
    <source>
        <dbReference type="ARBA" id="ARBA00004240"/>
    </source>
</evidence>
<comment type="subcellular location">
    <subcellularLocation>
        <location evidence="1">Endoplasmic reticulum</location>
    </subcellularLocation>
</comment>
<dbReference type="EMBL" id="LIHL02000012">
    <property type="protein sequence ID" value="KAF5452471.1"/>
    <property type="molecule type" value="Genomic_DNA"/>
</dbReference>
<keyword evidence="5" id="KW-0547">Nucleotide-binding</keyword>
<dbReference type="Pfam" id="PF00106">
    <property type="entry name" value="adh_short"/>
    <property type="match status" value="1"/>
</dbReference>
<evidence type="ECO:0000256" key="9">
    <source>
        <dbReference type="ARBA" id="ARBA00023002"/>
    </source>
</evidence>
<evidence type="ECO:0000256" key="15">
    <source>
        <dbReference type="SAM" id="Phobius"/>
    </source>
</evidence>
<evidence type="ECO:0000256" key="3">
    <source>
        <dbReference type="ARBA" id="ARBA00004991"/>
    </source>
</evidence>
<evidence type="ECO:0000256" key="5">
    <source>
        <dbReference type="ARBA" id="ARBA00022741"/>
    </source>
</evidence>
<comment type="pathway">
    <text evidence="3">Sphingolipid metabolism.</text>
</comment>
<dbReference type="FunFam" id="3.40.50.720:FF:000165">
    <property type="entry name" value="3-ketodihydrosphingosine reductase"/>
    <property type="match status" value="1"/>
</dbReference>
<dbReference type="AlphaFoldDB" id="A0A833X1D3"/>
<comment type="pathway">
    <text evidence="2">Lipid metabolism; sphingolipid metabolism.</text>
</comment>
<protein>
    <recommendedName>
        <fullName evidence="11">3-dehydrosphinganine reductase</fullName>
        <ecNumber evidence="11">1.1.1.102</ecNumber>
    </recommendedName>
    <alternativeName>
        <fullName evidence="14">3-ketodihydrosphingosine reductase</fullName>
    </alternativeName>
    <alternativeName>
        <fullName evidence="13">3-ketosphinganine reductase</fullName>
    </alternativeName>
</protein>
<dbReference type="GO" id="GO:0047560">
    <property type="term" value="F:3-dehydrosphinganine reductase activity"/>
    <property type="evidence" value="ECO:0007669"/>
    <property type="project" value="UniProtKB-EC"/>
</dbReference>
<comment type="caution">
    <text evidence="16">The sequence shown here is derived from an EMBL/GenBank/DDBJ whole genome shotgun (WGS) entry which is preliminary data.</text>
</comment>
<dbReference type="InterPro" id="IPR002347">
    <property type="entry name" value="SDR_fam"/>
</dbReference>
<dbReference type="PANTHER" id="PTHR43550:SF3">
    <property type="entry name" value="3-KETODIHYDROSPHINGOSINE REDUCTASE"/>
    <property type="match status" value="1"/>
</dbReference>
<proteinExistence type="inferred from homology"/>
<evidence type="ECO:0000256" key="8">
    <source>
        <dbReference type="ARBA" id="ARBA00022919"/>
    </source>
</evidence>
<keyword evidence="9" id="KW-0560">Oxidoreductase</keyword>
<dbReference type="PROSITE" id="PS00061">
    <property type="entry name" value="ADH_SHORT"/>
    <property type="match status" value="1"/>
</dbReference>
<evidence type="ECO:0000313" key="16">
    <source>
        <dbReference type="EMBL" id="KAF5452471.1"/>
    </source>
</evidence>
<dbReference type="InterPro" id="IPR020904">
    <property type="entry name" value="Sc_DH/Rdtase_CS"/>
</dbReference>
<dbReference type="InterPro" id="IPR045022">
    <property type="entry name" value="KDSR-like"/>
</dbReference>
<evidence type="ECO:0000313" key="17">
    <source>
        <dbReference type="Proteomes" id="UP000619265"/>
    </source>
</evidence>
<dbReference type="GO" id="GO:0030148">
    <property type="term" value="P:sphingolipid biosynthetic process"/>
    <property type="evidence" value="ECO:0007669"/>
    <property type="project" value="InterPro"/>
</dbReference>
<keyword evidence="10" id="KW-0443">Lipid metabolism</keyword>
<feature type="non-terminal residue" evidence="16">
    <location>
        <position position="324"/>
    </location>
</feature>
<organism evidence="16 17">
    <name type="scientific">Juglans regia</name>
    <name type="common">English walnut</name>
    <dbReference type="NCBI Taxonomy" id="51240"/>
    <lineage>
        <taxon>Eukaryota</taxon>
        <taxon>Viridiplantae</taxon>
        <taxon>Streptophyta</taxon>
        <taxon>Embryophyta</taxon>
        <taxon>Tracheophyta</taxon>
        <taxon>Spermatophyta</taxon>
        <taxon>Magnoliopsida</taxon>
        <taxon>eudicotyledons</taxon>
        <taxon>Gunneridae</taxon>
        <taxon>Pentapetalae</taxon>
        <taxon>rosids</taxon>
        <taxon>fabids</taxon>
        <taxon>Fagales</taxon>
        <taxon>Juglandaceae</taxon>
        <taxon>Juglans</taxon>
    </lineage>
</organism>
<evidence type="ECO:0000256" key="4">
    <source>
        <dbReference type="ARBA" id="ARBA00006484"/>
    </source>
</evidence>
<sequence>MADPNLAYLALLLLLPLSILFFLYLIVRPRPVRIPIKNRHVFITGGSSGIGLALAQQAASEGARVSILARSLDKLEDAKQAIRLATGVDVAVFAADVRDYDAVTKAVEEAGPIDVLIVNQGVFVPQELERQGLDEVKFMVDVNLIGAFNMIKAALPAMKLNRSDRGPASIALMSSQAGQVGIYGYTAYSASKFGLRGLAEALQQEVIADDIHVSLIFPPDTDTPGLVEENKRRPQLTAIIAASSGAMKADEVAMKALSGIKSSSFIVPCNFDGLLLSIATAGLSPQRSFLMAFVEVVATGIIRFVALCYQWNWCRSIEKWTLKN</sequence>
<evidence type="ECO:0000256" key="11">
    <source>
        <dbReference type="ARBA" id="ARBA00026112"/>
    </source>
</evidence>
<dbReference type="PRINTS" id="PR00081">
    <property type="entry name" value="GDHRDH"/>
</dbReference>
<dbReference type="Proteomes" id="UP000619265">
    <property type="component" value="Unassembled WGS sequence"/>
</dbReference>
<dbReference type="Gramene" id="Jr12_12480_p1">
    <property type="protein sequence ID" value="cds.Jr12_12480_p1"/>
    <property type="gene ID" value="Jr12_12480"/>
</dbReference>
<dbReference type="InterPro" id="IPR036291">
    <property type="entry name" value="NAD(P)-bd_dom_sf"/>
</dbReference>
<reference evidence="16" key="1">
    <citation type="submission" date="2015-10" db="EMBL/GenBank/DDBJ databases">
        <authorList>
            <person name="Martinez-Garcia P.J."/>
            <person name="Crepeau M.W."/>
            <person name="Puiu D."/>
            <person name="Gonzalez-Ibeas D."/>
            <person name="Whalen J."/>
            <person name="Stevens K."/>
            <person name="Paul R."/>
            <person name="Butterfield T."/>
            <person name="Britton M."/>
            <person name="Reagan R."/>
            <person name="Chakraborty S."/>
            <person name="Walawage S.L."/>
            <person name="Vasquez-Gross H.A."/>
            <person name="Cardeno C."/>
            <person name="Famula R."/>
            <person name="Pratt K."/>
            <person name="Kuruganti S."/>
            <person name="Aradhya M.K."/>
            <person name="Leslie C.A."/>
            <person name="Dandekar A.M."/>
            <person name="Salzberg S.L."/>
            <person name="Wegrzyn J.L."/>
            <person name="Langley C.H."/>
            <person name="Neale D.B."/>
        </authorList>
    </citation>
    <scope>NUCLEOTIDE SEQUENCE</scope>
    <source>
        <tissue evidence="16">Leaves</tissue>
    </source>
</reference>
<evidence type="ECO:0000256" key="6">
    <source>
        <dbReference type="ARBA" id="ARBA00022824"/>
    </source>
</evidence>
<dbReference type="GO" id="GO:0005789">
    <property type="term" value="C:endoplasmic reticulum membrane"/>
    <property type="evidence" value="ECO:0007669"/>
    <property type="project" value="UniProtKB-ARBA"/>
</dbReference>